<reference evidence="2 3" key="1">
    <citation type="submission" date="2024-01" db="EMBL/GenBank/DDBJ databases">
        <title>Genome assemblies of Stephania.</title>
        <authorList>
            <person name="Yang L."/>
        </authorList>
    </citation>
    <scope>NUCLEOTIDE SEQUENCE [LARGE SCALE GENOMIC DNA]</scope>
    <source>
        <strain evidence="2">JXDWG</strain>
        <tissue evidence="2">Leaf</tissue>
    </source>
</reference>
<feature type="domain" description="FAR1" evidence="1">
    <location>
        <begin position="52"/>
        <end position="137"/>
    </location>
</feature>
<dbReference type="Pfam" id="PF03101">
    <property type="entry name" value="FAR1"/>
    <property type="match status" value="1"/>
</dbReference>
<comment type="caution">
    <text evidence="2">The sequence shown here is derived from an EMBL/GenBank/DDBJ whole genome shotgun (WGS) entry which is preliminary data.</text>
</comment>
<evidence type="ECO:0000313" key="3">
    <source>
        <dbReference type="Proteomes" id="UP001419268"/>
    </source>
</evidence>
<keyword evidence="3" id="KW-1185">Reference proteome</keyword>
<dbReference type="EMBL" id="JBBNAG010000013">
    <property type="protein sequence ID" value="KAK9082719.1"/>
    <property type="molecule type" value="Genomic_DNA"/>
</dbReference>
<sequence length="222" mass="25289">MVFWTVDLEARASEGVGTTECSTGGESVVCEVDPSQEPCVGMVFESEDAAKSFYDEYAKRVGFITRIVSSRRSERDGSVISRRLACNKQGFRKLGQVRIRKRESTKEGCMAMMRVNRQKPGKWVVTKFVKEHSHPLVISAGKQRPTPDEKDKKIRELTSELNRANQRLAACQAQVQMFMKLIEDHTQHLSGTVEVSVHNVKEIESEKQELTLSHHRFDQVYQ</sequence>
<protein>
    <recommendedName>
        <fullName evidence="1">FAR1 domain-containing protein</fullName>
    </recommendedName>
</protein>
<organism evidence="2 3">
    <name type="scientific">Stephania cephalantha</name>
    <dbReference type="NCBI Taxonomy" id="152367"/>
    <lineage>
        <taxon>Eukaryota</taxon>
        <taxon>Viridiplantae</taxon>
        <taxon>Streptophyta</taxon>
        <taxon>Embryophyta</taxon>
        <taxon>Tracheophyta</taxon>
        <taxon>Spermatophyta</taxon>
        <taxon>Magnoliopsida</taxon>
        <taxon>Ranunculales</taxon>
        <taxon>Menispermaceae</taxon>
        <taxon>Menispermoideae</taxon>
        <taxon>Cissampelideae</taxon>
        <taxon>Stephania</taxon>
    </lineage>
</organism>
<accession>A0AAP0E4U0</accession>
<dbReference type="PANTHER" id="PTHR46328">
    <property type="entry name" value="FAR-RED IMPAIRED RESPONSIVE (FAR1) FAMILY PROTEIN-RELATED"/>
    <property type="match status" value="1"/>
</dbReference>
<dbReference type="Proteomes" id="UP001419268">
    <property type="component" value="Unassembled WGS sequence"/>
</dbReference>
<dbReference type="AlphaFoldDB" id="A0AAP0E4U0"/>
<evidence type="ECO:0000259" key="1">
    <source>
        <dbReference type="Pfam" id="PF03101"/>
    </source>
</evidence>
<evidence type="ECO:0000313" key="2">
    <source>
        <dbReference type="EMBL" id="KAK9082719.1"/>
    </source>
</evidence>
<name>A0AAP0E4U0_9MAGN</name>
<dbReference type="PANTHER" id="PTHR46328:SF39">
    <property type="entry name" value="PROTEIN FAR1-RELATED SEQUENCE 5-LIKE"/>
    <property type="match status" value="1"/>
</dbReference>
<dbReference type="InterPro" id="IPR004330">
    <property type="entry name" value="FAR1_DNA_bnd_dom"/>
</dbReference>
<gene>
    <name evidence="2" type="ORF">Scep_029190</name>
</gene>
<proteinExistence type="predicted"/>